<organism evidence="1 2">
    <name type="scientific">Leishmania martiniquensis</name>
    <dbReference type="NCBI Taxonomy" id="1580590"/>
    <lineage>
        <taxon>Eukaryota</taxon>
        <taxon>Discoba</taxon>
        <taxon>Euglenozoa</taxon>
        <taxon>Kinetoplastea</taxon>
        <taxon>Metakinetoplastina</taxon>
        <taxon>Trypanosomatida</taxon>
        <taxon>Trypanosomatidae</taxon>
        <taxon>Leishmaniinae</taxon>
        <taxon>Leishmania</taxon>
    </lineage>
</organism>
<evidence type="ECO:0000313" key="1">
    <source>
        <dbReference type="EMBL" id="KAG5476945.1"/>
    </source>
</evidence>
<evidence type="ECO:0000313" key="2">
    <source>
        <dbReference type="Proteomes" id="UP000673552"/>
    </source>
</evidence>
<accession>A0A836KNE3</accession>
<proteinExistence type="predicted"/>
<comment type="caution">
    <text evidence="1">The sequence shown here is derived from an EMBL/GenBank/DDBJ whole genome shotgun (WGS) entry which is preliminary data.</text>
</comment>
<dbReference type="OrthoDB" id="264345at2759"/>
<dbReference type="KEGG" id="lmat:92515262"/>
<reference evidence="2" key="2">
    <citation type="journal article" date="2021" name="Sci. Data">
        <title>Chromosome-scale genome sequencing, assembly and annotation of six genomes from subfamily Leishmaniinae.</title>
        <authorList>
            <person name="Almutairi H."/>
            <person name="Urbaniak M.D."/>
            <person name="Bates M.D."/>
            <person name="Jariyapan N."/>
            <person name="Kwakye-Nuako G."/>
            <person name="Thomaz Soccol V."/>
            <person name="Al-Salem W.S."/>
            <person name="Dillon R.J."/>
            <person name="Bates P.A."/>
            <person name="Gatherer D."/>
        </authorList>
    </citation>
    <scope>NUCLEOTIDE SEQUENCE [LARGE SCALE GENOMIC DNA]</scope>
</reference>
<dbReference type="RefSeq" id="XP_067178115.1">
    <property type="nucleotide sequence ID" value="XM_067322750.1"/>
</dbReference>
<dbReference type="GeneID" id="92515262"/>
<dbReference type="Proteomes" id="UP000673552">
    <property type="component" value="Unassembled WGS sequence"/>
</dbReference>
<reference evidence="2" key="1">
    <citation type="journal article" date="2021" name="Microbiol. Resour. Announc.">
        <title>LGAAP: Leishmaniinae Genome Assembly and Annotation Pipeline.</title>
        <authorList>
            <person name="Almutairi H."/>
            <person name="Urbaniak M.D."/>
            <person name="Bates M.D."/>
            <person name="Jariyapan N."/>
            <person name="Kwakye-Nuako G."/>
            <person name="Thomaz-Soccol V."/>
            <person name="Al-Salem W.S."/>
            <person name="Dillon R.J."/>
            <person name="Bates P.A."/>
            <person name="Gatherer D."/>
        </authorList>
    </citation>
    <scope>NUCLEOTIDE SEQUENCE [LARGE SCALE GENOMIC DNA]</scope>
</reference>
<gene>
    <name evidence="1" type="ORF">LSCM1_05278</name>
</gene>
<dbReference type="AlphaFoldDB" id="A0A836KNE3"/>
<name>A0A836KNE3_9TRYP</name>
<keyword evidence="2" id="KW-1185">Reference proteome</keyword>
<sequence>MTALDEPAFVLRHIHRCGAGESTQLSPQTAASAPGSTAATESSYAAEVLLNVGVLASSAPADSSCAPSQALVCYVCPVYILQAGCPTLREVLADAFKSGSCGIRGVKDEVGAGSAAAAALPLSSPPVAIPLPFLDRDVFQVVALYLEHFYTFDVTIPAGTTETAASPSFASLAASSAQAPSPLRRPLNFQDLYALSKWEHYYVLCQLLGLERSQVDSLRLVECGVWVDLLSGAAAVSLPKREARQQQQQQADVAQGTALSQKRVDCFSLENRRRMWSRLCQVLEAALRLGMTTLRLLCAAVAADMLVDLDEVGLARLTQPIGDGSSTRSIPPFTAEARAQVLDRFPWLKPQ</sequence>
<protein>
    <submittedName>
        <fullName evidence="1">Uncharacterized protein</fullName>
    </submittedName>
</protein>
<dbReference type="EMBL" id="JAFEUZ010000025">
    <property type="protein sequence ID" value="KAG5476945.1"/>
    <property type="molecule type" value="Genomic_DNA"/>
</dbReference>